<proteinExistence type="predicted"/>
<dbReference type="RefSeq" id="WP_044247509.1">
    <property type="nucleotide sequence ID" value="NZ_ASRX01000060.1"/>
</dbReference>
<feature type="chain" id="PRO_5001496484" evidence="2">
    <location>
        <begin position="18"/>
        <end position="647"/>
    </location>
</feature>
<dbReference type="InterPro" id="IPR029058">
    <property type="entry name" value="AB_hydrolase_fold"/>
</dbReference>
<dbReference type="GO" id="GO:0008239">
    <property type="term" value="F:dipeptidyl-peptidase activity"/>
    <property type="evidence" value="ECO:0007669"/>
    <property type="project" value="InterPro"/>
</dbReference>
<dbReference type="InterPro" id="IPR000383">
    <property type="entry name" value="Xaa-Pro-like_dom"/>
</dbReference>
<dbReference type="Gene3D" id="2.60.120.260">
    <property type="entry name" value="Galactose-binding domain-like"/>
    <property type="match status" value="1"/>
</dbReference>
<reference evidence="4 5" key="1">
    <citation type="submission" date="2013-05" db="EMBL/GenBank/DDBJ databases">
        <title>Genome assembly of Chondromyces apiculatus DSM 436.</title>
        <authorList>
            <person name="Sharma G."/>
            <person name="Khatri I."/>
            <person name="Kaur C."/>
            <person name="Mayilraj S."/>
            <person name="Subramanian S."/>
        </authorList>
    </citation>
    <scope>NUCLEOTIDE SEQUENCE [LARGE SCALE GENOMIC DNA]</scope>
    <source>
        <strain evidence="4 5">DSM 436</strain>
    </source>
</reference>
<dbReference type="SUPFAM" id="SSF49785">
    <property type="entry name" value="Galactose-binding domain-like"/>
    <property type="match status" value="1"/>
</dbReference>
<evidence type="ECO:0000313" key="5">
    <source>
        <dbReference type="Proteomes" id="UP000019678"/>
    </source>
</evidence>
<keyword evidence="1 4" id="KW-0378">Hydrolase</keyword>
<feature type="domain" description="Xaa-Pro dipeptidyl-peptidase C-terminal" evidence="3">
    <location>
        <begin position="372"/>
        <end position="630"/>
    </location>
</feature>
<keyword evidence="5" id="KW-1185">Reference proteome</keyword>
<dbReference type="NCBIfam" id="TIGR00976">
    <property type="entry name" value="CocE_NonD"/>
    <property type="match status" value="1"/>
</dbReference>
<dbReference type="eggNOG" id="COG2936">
    <property type="taxonomic scope" value="Bacteria"/>
</dbReference>
<gene>
    <name evidence="4" type="ORF">CAP_7125</name>
</gene>
<sequence length="647" mass="73094">MRTALRCVLLALSALLAADVSGCGRDAAPSDPEAEAQRERLRYVEEHYRKREVRIPMRDGVTLFTAIYTPRDPKGPSPILMQRTPYSVKPYGEDKFPERGLGPSEAFVREGFIFVAQDVRGRFMSEGEFVNVRPHRAGKAAGEVDESTDTWDTIAWLLANVEGHNGRVGQLGVSYPGFYTSMAMIDAHPALKAVSPQAPIADWFWDDMHRHGAFVLPLAFNFFATFGQAREGLVKEWPEPFEHGTPDGYQFFLDLGSLRNVNDLLFQDRIAFWNEIVAHPNYDAFWQERSILPHLHDVRPAVLTVGGWYDTEDLYGPLKTYATTERENPGLQNSVVLGPWSHGGWRSPSFQSMGDIDFGQNTSEYFREHVEWPFFRHHLQGGPPPNLPEALVFETGSNRWRGFNAWPPVEAKELTLYMQEGGRLAFTAPTGKGDAFDSYVSDPAKPVPYTEEVTAGWAKKYMVEDQRFASRRPDVLVYQTEPLEEDLTLAGPVEAELWVSTTGTDADWVVKVIDVHPGKVGETPDGGKDLGGYHRLVRAEAFRGRFRESYAQPAPFEPDTVTRVRFTLWDQMHTFKKGHRIMVHVQSTWFPFIDRNPQSFVPNIFEADELDFVQATHRVHRDGAHPSHVTIRVLPAGEIGSEVPVPK</sequence>
<keyword evidence="2" id="KW-0732">Signal</keyword>
<dbReference type="InterPro" id="IPR005674">
    <property type="entry name" value="CocE/Ser_esterase"/>
</dbReference>
<dbReference type="STRING" id="1192034.CAP_7125"/>
<dbReference type="Pfam" id="PF08530">
    <property type="entry name" value="PepX_C"/>
    <property type="match status" value="1"/>
</dbReference>
<dbReference type="Gene3D" id="1.10.3020.10">
    <property type="entry name" value="alpha-amino acid ester hydrolase ( Helical cap domain)"/>
    <property type="match status" value="1"/>
</dbReference>
<dbReference type="SMART" id="SM00939">
    <property type="entry name" value="PepX_C"/>
    <property type="match status" value="1"/>
</dbReference>
<organism evidence="4 5">
    <name type="scientific">Chondromyces apiculatus DSM 436</name>
    <dbReference type="NCBI Taxonomy" id="1192034"/>
    <lineage>
        <taxon>Bacteria</taxon>
        <taxon>Pseudomonadati</taxon>
        <taxon>Myxococcota</taxon>
        <taxon>Polyangia</taxon>
        <taxon>Polyangiales</taxon>
        <taxon>Polyangiaceae</taxon>
        <taxon>Chondromyces</taxon>
    </lineage>
</organism>
<dbReference type="InterPro" id="IPR008979">
    <property type="entry name" value="Galactose-bd-like_sf"/>
</dbReference>
<name>A0A017SZW1_9BACT</name>
<dbReference type="Gene3D" id="3.40.50.1820">
    <property type="entry name" value="alpha/beta hydrolase"/>
    <property type="match status" value="1"/>
</dbReference>
<evidence type="ECO:0000256" key="1">
    <source>
        <dbReference type="ARBA" id="ARBA00022801"/>
    </source>
</evidence>
<dbReference type="Pfam" id="PF02129">
    <property type="entry name" value="Peptidase_S15"/>
    <property type="match status" value="1"/>
</dbReference>
<evidence type="ECO:0000259" key="3">
    <source>
        <dbReference type="SMART" id="SM00939"/>
    </source>
</evidence>
<evidence type="ECO:0000256" key="2">
    <source>
        <dbReference type="SAM" id="SignalP"/>
    </source>
</evidence>
<dbReference type="InterPro" id="IPR013736">
    <property type="entry name" value="Xaa-Pro_dipept_C"/>
</dbReference>
<dbReference type="SUPFAM" id="SSF53474">
    <property type="entry name" value="alpha/beta-Hydrolases"/>
    <property type="match status" value="1"/>
</dbReference>
<comment type="caution">
    <text evidence="4">The sequence shown here is derived from an EMBL/GenBank/DDBJ whole genome shotgun (WGS) entry which is preliminary data.</text>
</comment>
<dbReference type="AlphaFoldDB" id="A0A017SZW1"/>
<dbReference type="EMBL" id="ASRX01000060">
    <property type="protein sequence ID" value="EYF02503.1"/>
    <property type="molecule type" value="Genomic_DNA"/>
</dbReference>
<accession>A0A017SZW1</accession>
<evidence type="ECO:0000313" key="4">
    <source>
        <dbReference type="EMBL" id="EYF02503.1"/>
    </source>
</evidence>
<dbReference type="OrthoDB" id="9806163at2"/>
<protein>
    <submittedName>
        <fullName evidence="4">Hydrolase, CocE/NonD family</fullName>
    </submittedName>
</protein>
<dbReference type="Proteomes" id="UP000019678">
    <property type="component" value="Unassembled WGS sequence"/>
</dbReference>
<feature type="signal peptide" evidence="2">
    <location>
        <begin position="1"/>
        <end position="17"/>
    </location>
</feature>